<evidence type="ECO:0000313" key="2">
    <source>
        <dbReference type="Proteomes" id="UP000193964"/>
    </source>
</evidence>
<dbReference type="Proteomes" id="UP000193964">
    <property type="component" value="Unassembled WGS sequence"/>
</dbReference>
<gene>
    <name evidence="1" type="ORF">AWC31_00820</name>
</gene>
<protein>
    <submittedName>
        <fullName evidence="1">Uncharacterized protein</fullName>
    </submittedName>
</protein>
<proteinExistence type="predicted"/>
<dbReference type="AlphaFoldDB" id="A0A1X2FC30"/>
<evidence type="ECO:0000313" key="1">
    <source>
        <dbReference type="EMBL" id="ORX15954.1"/>
    </source>
</evidence>
<sequence>MSPTERQLAITTHQMALDEALDTALTALYRAARSITVLTHKTINDSAYVEGPQGADVTSFINDSLRNVRAAYAIAHPIRENNI</sequence>
<comment type="caution">
    <text evidence="1">The sequence shown here is derived from an EMBL/GenBank/DDBJ whole genome shotgun (WGS) entry which is preliminary data.</text>
</comment>
<dbReference type="EMBL" id="LQQA01000012">
    <property type="protein sequence ID" value="ORX15954.1"/>
    <property type="molecule type" value="Genomic_DNA"/>
</dbReference>
<reference evidence="1 2" key="1">
    <citation type="submission" date="2016-01" db="EMBL/GenBank/DDBJ databases">
        <title>The new phylogeny of the genus Mycobacterium.</title>
        <authorList>
            <person name="Tarcisio F."/>
            <person name="Conor M."/>
            <person name="Antonella G."/>
            <person name="Elisabetta G."/>
            <person name="Giulia F.S."/>
            <person name="Sara T."/>
            <person name="Anna F."/>
            <person name="Clotilde B."/>
            <person name="Roberto B."/>
            <person name="Veronica D.S."/>
            <person name="Fabio R."/>
            <person name="Monica P."/>
            <person name="Olivier J."/>
            <person name="Enrico T."/>
            <person name="Nicola S."/>
        </authorList>
    </citation>
    <scope>NUCLEOTIDE SEQUENCE [LARGE SCALE GENOMIC DNA]</scope>
    <source>
        <strain evidence="1 2">ATCC 700010</strain>
    </source>
</reference>
<organism evidence="1 2">
    <name type="scientific">Mycolicibacterium wolinskyi</name>
    <dbReference type="NCBI Taxonomy" id="59750"/>
    <lineage>
        <taxon>Bacteria</taxon>
        <taxon>Bacillati</taxon>
        <taxon>Actinomycetota</taxon>
        <taxon>Actinomycetes</taxon>
        <taxon>Mycobacteriales</taxon>
        <taxon>Mycobacteriaceae</taxon>
        <taxon>Mycolicibacterium</taxon>
    </lineage>
</organism>
<dbReference type="OrthoDB" id="4763881at2"/>
<dbReference type="RefSeq" id="WP_085144422.1">
    <property type="nucleotide sequence ID" value="NZ_JACKUA010000004.1"/>
</dbReference>
<name>A0A1X2FC30_9MYCO</name>
<accession>A0A1X2FC30</accession>